<dbReference type="InterPro" id="IPR044666">
    <property type="entry name" value="Cyclophilin_A-like"/>
</dbReference>
<sequence length="174" mass="18707">MLKKFIICSALCLAANAFAAGKVFNKDYTGTTQILAEITTHEGKIVVDLNFKAAPNTVANFVELANSGFYNGLLFHRVIPGFMIQGGDPNGDGTGGPGYTIDDEANDLKHETGVISMANRGPNTGGSQFFITHLPQPHLDGKHTVFGKVIEGHDVVCRIDPNDPILNIKIVEKK</sequence>
<dbReference type="PROSITE" id="PS50072">
    <property type="entry name" value="CSA_PPIASE_2"/>
    <property type="match status" value="1"/>
</dbReference>
<dbReference type="EMBL" id="CP002158">
    <property type="protein sequence ID" value="ADL25163.1"/>
    <property type="molecule type" value="Genomic_DNA"/>
</dbReference>
<dbReference type="PATRIC" id="fig|59374.8.peg.72"/>
<keyword evidence="4" id="KW-0732">Signal</keyword>
<evidence type="ECO:0000313" key="9">
    <source>
        <dbReference type="Proteomes" id="UP000001497"/>
    </source>
</evidence>
<dbReference type="Pfam" id="PF00160">
    <property type="entry name" value="Pro_isomerase"/>
    <property type="match status" value="1"/>
</dbReference>
<dbReference type="PRINTS" id="PR00153">
    <property type="entry name" value="CSAPPISMRASE"/>
</dbReference>
<evidence type="ECO:0000259" key="5">
    <source>
        <dbReference type="PROSITE" id="PS50072"/>
    </source>
</evidence>
<dbReference type="CDD" id="cd00317">
    <property type="entry name" value="cyclophilin"/>
    <property type="match status" value="1"/>
</dbReference>
<evidence type="ECO:0000256" key="1">
    <source>
        <dbReference type="ARBA" id="ARBA00007365"/>
    </source>
</evidence>
<dbReference type="EMBL" id="CP001792">
    <property type="protein sequence ID" value="ACX76402.1"/>
    <property type="molecule type" value="Genomic_DNA"/>
</dbReference>
<evidence type="ECO:0000256" key="4">
    <source>
        <dbReference type="RuleBase" id="RU363019"/>
    </source>
</evidence>
<proteinExistence type="inferred from homology"/>
<evidence type="ECO:0000256" key="2">
    <source>
        <dbReference type="ARBA" id="ARBA00023110"/>
    </source>
</evidence>
<evidence type="ECO:0000313" key="7">
    <source>
        <dbReference type="EMBL" id="ADL25163.1"/>
    </source>
</evidence>
<reference evidence="7" key="3">
    <citation type="submission" date="2010-08" db="EMBL/GenBank/DDBJ databases">
        <authorList>
            <person name="Durkin A.S."/>
            <person name="Nelson K.E."/>
            <person name="Morrison M."/>
            <person name="Forsberg C.W."/>
            <person name="Wilson D.B."/>
            <person name="Russell J.B."/>
            <person name="Cann I.K.O."/>
            <person name="Mackie R.I."/>
            <person name="White B.A."/>
        </authorList>
    </citation>
    <scope>NUCLEOTIDE SEQUENCE</scope>
    <source>
        <strain evidence="7">S85</strain>
    </source>
</reference>
<protein>
    <recommendedName>
        <fullName evidence="4">Peptidyl-prolyl cis-trans isomerase</fullName>
        <shortName evidence="4">PPIase</shortName>
        <ecNumber evidence="4">5.2.1.8</ecNumber>
    </recommendedName>
</protein>
<dbReference type="GO" id="GO:0006457">
    <property type="term" value="P:protein folding"/>
    <property type="evidence" value="ECO:0007669"/>
    <property type="project" value="InterPro"/>
</dbReference>
<feature type="signal peptide" evidence="4">
    <location>
        <begin position="1"/>
        <end position="19"/>
    </location>
</feature>
<dbReference type="InterPro" id="IPR002130">
    <property type="entry name" value="Cyclophilin-type_PPIase_dom"/>
</dbReference>
<reference evidence="6 9" key="1">
    <citation type="submission" date="2009-10" db="EMBL/GenBank/DDBJ databases">
        <title>Complete sequence of Fibrobacter succinogenes subsp. succinogenes S85.</title>
        <authorList>
            <consortium name="US DOE Joint Genome Institute"/>
            <person name="Lucas S."/>
            <person name="Copeland A."/>
            <person name="Lapidus A."/>
            <person name="Glavina del Rio T."/>
            <person name="Tice H."/>
            <person name="Bruce D."/>
            <person name="Goodwin L."/>
            <person name="Pitluck S."/>
            <person name="Chertkov O."/>
            <person name="Detter J.C."/>
            <person name="Han C."/>
            <person name="Tapia R."/>
            <person name="Larimer F."/>
            <person name="Land M."/>
            <person name="Hauser L."/>
            <person name="Kyrpides N."/>
            <person name="Mikhailova N."/>
            <person name="Weimer P.J."/>
            <person name="Stevenson D.M."/>
            <person name="Boyum J."/>
            <person name="Brumm P.I."/>
            <person name="Mead D."/>
        </authorList>
    </citation>
    <scope>NUCLEOTIDE SEQUENCE [LARGE SCALE GENOMIC DNA]</scope>
    <source>
        <strain evidence="9">ATCC 19169 / S85</strain>
        <strain evidence="6">S85</strain>
    </source>
</reference>
<feature type="domain" description="PPIase cyclophilin-type" evidence="5">
    <location>
        <begin position="43"/>
        <end position="160"/>
    </location>
</feature>
<reference evidence="8" key="2">
    <citation type="submission" date="2010-08" db="EMBL/GenBank/DDBJ databases">
        <title>Complete sequence of Fibrobacter succinogenes subsp. succinogenes S85.</title>
        <authorList>
            <person name="Durkin A.S."/>
            <person name="Nelson K.E."/>
            <person name="Morrison M."/>
            <person name="Forsberg C.W."/>
            <person name="Wilson D.B."/>
            <person name="Russell J.B."/>
            <person name="Cann I.K.O."/>
            <person name="Mackie R.I."/>
            <person name="White B.A."/>
        </authorList>
    </citation>
    <scope>NUCLEOTIDE SEQUENCE [LARGE SCALE GENOMIC DNA]</scope>
    <source>
        <strain evidence="8">ATCC 19169 / S85</strain>
    </source>
</reference>
<evidence type="ECO:0000313" key="8">
    <source>
        <dbReference type="Proteomes" id="UP000000517"/>
    </source>
</evidence>
<dbReference type="Proteomes" id="UP000000517">
    <property type="component" value="Chromosome"/>
</dbReference>
<accession>C9RNT4</accession>
<feature type="chain" id="PRO_5006523267" description="Peptidyl-prolyl cis-trans isomerase" evidence="4">
    <location>
        <begin position="20"/>
        <end position="174"/>
    </location>
</feature>
<gene>
    <name evidence="6" type="ordered locus">Fisuc_2819</name>
    <name evidence="7" type="ordered locus">FSU_0075</name>
</gene>
<dbReference type="STRING" id="59374.FSU_0075"/>
<keyword evidence="9" id="KW-1185">Reference proteome</keyword>
<dbReference type="InterPro" id="IPR029000">
    <property type="entry name" value="Cyclophilin-like_dom_sf"/>
</dbReference>
<evidence type="ECO:0000256" key="3">
    <source>
        <dbReference type="ARBA" id="ARBA00023235"/>
    </source>
</evidence>
<name>C9RNT4_FIBSS</name>
<comment type="similarity">
    <text evidence="1 4">Belongs to the cyclophilin-type PPIase family.</text>
</comment>
<dbReference type="Gene3D" id="2.40.100.10">
    <property type="entry name" value="Cyclophilin-like"/>
    <property type="match status" value="1"/>
</dbReference>
<evidence type="ECO:0000313" key="6">
    <source>
        <dbReference type="EMBL" id="ACX76402.1"/>
    </source>
</evidence>
<dbReference type="GO" id="GO:0003755">
    <property type="term" value="F:peptidyl-prolyl cis-trans isomerase activity"/>
    <property type="evidence" value="ECO:0007669"/>
    <property type="project" value="UniProtKB-UniRule"/>
</dbReference>
<dbReference type="HOGENOM" id="CLU_012062_16_0_0"/>
<comment type="catalytic activity">
    <reaction evidence="4">
        <text>[protein]-peptidylproline (omega=180) = [protein]-peptidylproline (omega=0)</text>
        <dbReference type="Rhea" id="RHEA:16237"/>
        <dbReference type="Rhea" id="RHEA-COMP:10747"/>
        <dbReference type="Rhea" id="RHEA-COMP:10748"/>
        <dbReference type="ChEBI" id="CHEBI:83833"/>
        <dbReference type="ChEBI" id="CHEBI:83834"/>
        <dbReference type="EC" id="5.2.1.8"/>
    </reaction>
</comment>
<keyword evidence="2 4" id="KW-0697">Rotamase</keyword>
<comment type="function">
    <text evidence="4">PPIases accelerate the folding of proteins. It catalyzes the cis-trans isomerization of proline imidic peptide bonds in oligopeptides.</text>
</comment>
<dbReference type="AlphaFoldDB" id="C9RNT4"/>
<dbReference type="Proteomes" id="UP000001497">
    <property type="component" value="Chromosome"/>
</dbReference>
<dbReference type="eggNOG" id="COG0652">
    <property type="taxonomic scope" value="Bacteria"/>
</dbReference>
<keyword evidence="3 4" id="KW-0413">Isomerase</keyword>
<dbReference type="OrthoDB" id="9807797at2"/>
<dbReference type="KEGG" id="fsc:FSU_0075"/>
<dbReference type="PANTHER" id="PTHR45625:SF4">
    <property type="entry name" value="PEPTIDYLPROLYL ISOMERASE DOMAIN AND WD REPEAT-CONTAINING PROTEIN 1"/>
    <property type="match status" value="1"/>
</dbReference>
<organism evidence="7 8">
    <name type="scientific">Fibrobacter succinogenes (strain ATCC 19169 / S85)</name>
    <dbReference type="NCBI Taxonomy" id="59374"/>
    <lineage>
        <taxon>Bacteria</taxon>
        <taxon>Pseudomonadati</taxon>
        <taxon>Fibrobacterota</taxon>
        <taxon>Fibrobacteria</taxon>
        <taxon>Fibrobacterales</taxon>
        <taxon>Fibrobacteraceae</taxon>
        <taxon>Fibrobacter</taxon>
    </lineage>
</organism>
<dbReference type="PANTHER" id="PTHR45625">
    <property type="entry name" value="PEPTIDYL-PROLYL CIS-TRANS ISOMERASE-RELATED"/>
    <property type="match status" value="1"/>
</dbReference>
<dbReference type="PROSITE" id="PS00170">
    <property type="entry name" value="CSA_PPIASE_1"/>
    <property type="match status" value="1"/>
</dbReference>
<dbReference type="EC" id="5.2.1.8" evidence="4"/>
<dbReference type="KEGG" id="fsu:Fisuc_2819"/>
<dbReference type="InterPro" id="IPR020892">
    <property type="entry name" value="Cyclophilin-type_PPIase_CS"/>
</dbReference>
<dbReference type="SUPFAM" id="SSF50891">
    <property type="entry name" value="Cyclophilin-like"/>
    <property type="match status" value="1"/>
</dbReference>